<reference evidence="1 2" key="1">
    <citation type="journal article" date="2022" name="Plant J.">
        <title>Chromosome-level genome of Camellia lanceoleosa provides a valuable resource for understanding genome evolution and self-incompatibility.</title>
        <authorList>
            <person name="Gong W."/>
            <person name="Xiao S."/>
            <person name="Wang L."/>
            <person name="Liao Z."/>
            <person name="Chang Y."/>
            <person name="Mo W."/>
            <person name="Hu G."/>
            <person name="Li W."/>
            <person name="Zhao G."/>
            <person name="Zhu H."/>
            <person name="Hu X."/>
            <person name="Ji K."/>
            <person name="Xiang X."/>
            <person name="Song Q."/>
            <person name="Yuan D."/>
            <person name="Jin S."/>
            <person name="Zhang L."/>
        </authorList>
    </citation>
    <scope>NUCLEOTIDE SEQUENCE [LARGE SCALE GENOMIC DNA]</scope>
    <source>
        <strain evidence="1">SQ_2022a</strain>
    </source>
</reference>
<evidence type="ECO:0000313" key="2">
    <source>
        <dbReference type="Proteomes" id="UP001060215"/>
    </source>
</evidence>
<keyword evidence="2" id="KW-1185">Reference proteome</keyword>
<protein>
    <submittedName>
        <fullName evidence="1">Uncharacterized protein</fullName>
    </submittedName>
</protein>
<accession>A0ACC0IHY7</accession>
<sequence>MQFTSHQGIARKLSTSNNGLLDLCTLSSISVDFNSSPLFPSRASENSRTHHEFETRPSNRSGDVFISHGQRSPPKARSRLLQLVHPQRPPRPRAVQILGGLVTGLEPMAEPPENPEFQHIFGQQARRHPRVAAVEGGGAGGVCPKM</sequence>
<proteinExistence type="predicted"/>
<gene>
    <name evidence="1" type="ORF">LOK49_LG03G01184</name>
</gene>
<comment type="caution">
    <text evidence="1">The sequence shown here is derived from an EMBL/GenBank/DDBJ whole genome shotgun (WGS) entry which is preliminary data.</text>
</comment>
<dbReference type="EMBL" id="CM045763">
    <property type="protein sequence ID" value="KAI8024507.1"/>
    <property type="molecule type" value="Genomic_DNA"/>
</dbReference>
<evidence type="ECO:0000313" key="1">
    <source>
        <dbReference type="EMBL" id="KAI8024507.1"/>
    </source>
</evidence>
<organism evidence="1 2">
    <name type="scientific">Camellia lanceoleosa</name>
    <dbReference type="NCBI Taxonomy" id="1840588"/>
    <lineage>
        <taxon>Eukaryota</taxon>
        <taxon>Viridiplantae</taxon>
        <taxon>Streptophyta</taxon>
        <taxon>Embryophyta</taxon>
        <taxon>Tracheophyta</taxon>
        <taxon>Spermatophyta</taxon>
        <taxon>Magnoliopsida</taxon>
        <taxon>eudicotyledons</taxon>
        <taxon>Gunneridae</taxon>
        <taxon>Pentapetalae</taxon>
        <taxon>asterids</taxon>
        <taxon>Ericales</taxon>
        <taxon>Theaceae</taxon>
        <taxon>Camellia</taxon>
    </lineage>
</organism>
<dbReference type="Proteomes" id="UP001060215">
    <property type="component" value="Chromosome 6"/>
</dbReference>
<name>A0ACC0IHY7_9ERIC</name>